<reference evidence="2" key="1">
    <citation type="submission" date="2015-11" db="EMBL/GenBank/DDBJ databases">
        <authorList>
            <person name="Greene A."/>
            <person name="Schneider V.M."/>
            <person name="Bradley K.W."/>
            <person name="Asai D.J."/>
            <person name="Bowman C.A."/>
            <person name="Russell D.A."/>
            <person name="Pope W.H."/>
            <person name="Jacobs-Sera D."/>
            <person name="Hendrix R.W."/>
            <person name="Hatfull G.F."/>
        </authorList>
    </citation>
    <scope>NUCLEOTIDE SEQUENCE [LARGE SCALE GENOMIC DNA]</scope>
</reference>
<dbReference type="RefSeq" id="YP_010082653.1">
    <property type="nucleotide sequence ID" value="NC_055033.1"/>
</dbReference>
<dbReference type="Proteomes" id="UP000223391">
    <property type="component" value="Segment"/>
</dbReference>
<dbReference type="KEGG" id="vg:65071658"/>
<dbReference type="GeneID" id="65071658"/>
<name>A0A0U4JJS4_9CAUD</name>
<accession>A0A0U4JJS4</accession>
<evidence type="ECO:0000313" key="1">
    <source>
        <dbReference type="EMBL" id="ALY10212.1"/>
    </source>
</evidence>
<evidence type="ECO:0000313" key="2">
    <source>
        <dbReference type="Proteomes" id="UP000223391"/>
    </source>
</evidence>
<proteinExistence type="predicted"/>
<protein>
    <submittedName>
        <fullName evidence="1">Uncharacterized protein</fullName>
    </submittedName>
</protein>
<gene>
    <name evidence="1" type="primary">44</name>
    <name evidence="1" type="ORF">SALGADO_44</name>
</gene>
<sequence>MTYEYTTAEEVVRAWSMANRAERQRVAEASPSIAARLNSLRASMPEVRDAAMLEANHAVPRPDTAPIPARFNVLAAAAGESGWEAHPEAPADTPDGATELVTVDWAIVKATGQVLYYFSEVEARRAYRTEHGRKIMVRIPGGHMWRVIA</sequence>
<organism evidence="1 2">
    <name type="scientific">Arthrobacter phage Salgado</name>
    <dbReference type="NCBI Taxonomy" id="1772314"/>
    <lineage>
        <taxon>Viruses</taxon>
        <taxon>Duplodnaviria</taxon>
        <taxon>Heunggongvirae</taxon>
        <taxon>Uroviricota</taxon>
        <taxon>Caudoviricetes</taxon>
        <taxon>Laroyevirus</taxon>
        <taxon>Laroyevirus salgado</taxon>
    </lineage>
</organism>
<dbReference type="EMBL" id="KU160664">
    <property type="protein sequence ID" value="ALY10212.1"/>
    <property type="molecule type" value="Genomic_DNA"/>
</dbReference>
<keyword evidence="2" id="KW-1185">Reference proteome</keyword>